<evidence type="ECO:0000259" key="1">
    <source>
        <dbReference type="PROSITE" id="PS50853"/>
    </source>
</evidence>
<comment type="caution">
    <text evidence="2">The sequence shown here is derived from an EMBL/GenBank/DDBJ whole genome shotgun (WGS) entry which is preliminary data.</text>
</comment>
<dbReference type="CDD" id="cd00063">
    <property type="entry name" value="FN3"/>
    <property type="match status" value="1"/>
</dbReference>
<dbReference type="Pfam" id="PF00041">
    <property type="entry name" value="fn3"/>
    <property type="match status" value="1"/>
</dbReference>
<dbReference type="PATRIC" id="fig|1423763.3.peg.770"/>
<dbReference type="AlphaFoldDB" id="A0A0R1UAB7"/>
<dbReference type="SUPFAM" id="SSF49265">
    <property type="entry name" value="Fibronectin type III"/>
    <property type="match status" value="1"/>
</dbReference>
<dbReference type="InterPro" id="IPR013783">
    <property type="entry name" value="Ig-like_fold"/>
</dbReference>
<evidence type="ECO:0000313" key="3">
    <source>
        <dbReference type="Proteomes" id="UP000051036"/>
    </source>
</evidence>
<organism evidence="2 3">
    <name type="scientific">Lactobacillus kalixensis DSM 16043</name>
    <dbReference type="NCBI Taxonomy" id="1423763"/>
    <lineage>
        <taxon>Bacteria</taxon>
        <taxon>Bacillati</taxon>
        <taxon>Bacillota</taxon>
        <taxon>Bacilli</taxon>
        <taxon>Lactobacillales</taxon>
        <taxon>Lactobacillaceae</taxon>
        <taxon>Lactobacillus</taxon>
    </lineage>
</organism>
<dbReference type="Proteomes" id="UP000051036">
    <property type="component" value="Unassembled WGS sequence"/>
</dbReference>
<reference evidence="2 3" key="1">
    <citation type="journal article" date="2015" name="Genome Announc.">
        <title>Expanding the biotechnology potential of lactobacilli through comparative genomics of 213 strains and associated genera.</title>
        <authorList>
            <person name="Sun Z."/>
            <person name="Harris H.M."/>
            <person name="McCann A."/>
            <person name="Guo C."/>
            <person name="Argimon S."/>
            <person name="Zhang W."/>
            <person name="Yang X."/>
            <person name="Jeffery I.B."/>
            <person name="Cooney J.C."/>
            <person name="Kagawa T.F."/>
            <person name="Liu W."/>
            <person name="Song Y."/>
            <person name="Salvetti E."/>
            <person name="Wrobel A."/>
            <person name="Rasinkangas P."/>
            <person name="Parkhill J."/>
            <person name="Rea M.C."/>
            <person name="O'Sullivan O."/>
            <person name="Ritari J."/>
            <person name="Douillard F.P."/>
            <person name="Paul Ross R."/>
            <person name="Yang R."/>
            <person name="Briner A.E."/>
            <person name="Felis G.E."/>
            <person name="de Vos W.M."/>
            <person name="Barrangou R."/>
            <person name="Klaenhammer T.R."/>
            <person name="Caufield P.W."/>
            <person name="Cui Y."/>
            <person name="Zhang H."/>
            <person name="O'Toole P.W."/>
        </authorList>
    </citation>
    <scope>NUCLEOTIDE SEQUENCE [LARGE SCALE GENOMIC DNA]</scope>
    <source>
        <strain evidence="2 3">DSM 16043</strain>
    </source>
</reference>
<feature type="domain" description="Fibronectin type-III" evidence="1">
    <location>
        <begin position="348"/>
        <end position="454"/>
    </location>
</feature>
<sequence length="455" mass="51042">MANPATTQAATISMPTQGTSYVHRGNTYRLHLKVAGRVTITTKARYTIVNSLDWTAVPYPSKKANTKVYYLRAGNYRLTTKSAASIKTSYTKMSKLKNSLDSFPNNTAYNTPNKISLNKTYYGLSDMFHSDKLNGKHQYVFIIDKPQQVTVNISSMPIYQYEKGNIYSNTSPAMTPVTTYRYALPTYKFRGPANNKQYSWYLDKGTYIFQPNGPRGRFSFKLTSQDISDSSVIPSSSKITKISATNDGIKVDYEKVTNADGYEVYCVGSNWVTRKPFYYNANSYSGINTTSKTLPDALSQTIKKDQLTNGTTYKIAVRAAKMVNGSYVYGPFTEQDYTYYSKTSDQKTPAAPEIKLSYYDDNGSDEPYINIAWAKNDNISSYEIAYRLKGTSTWTTFMSKGVTGDEITDSSNKSDVNYFLKGKTYEVRVRALNGNLISPWSDIKSVTVNITPAGK</sequence>
<dbReference type="Gene3D" id="2.60.40.10">
    <property type="entry name" value="Immunoglobulins"/>
    <property type="match status" value="1"/>
</dbReference>
<evidence type="ECO:0000313" key="2">
    <source>
        <dbReference type="EMBL" id="KRL89588.1"/>
    </source>
</evidence>
<dbReference type="PROSITE" id="PS50853">
    <property type="entry name" value="FN3"/>
    <property type="match status" value="1"/>
</dbReference>
<gene>
    <name evidence="2" type="ORF">FC46_GL000763</name>
</gene>
<dbReference type="EMBL" id="AZFM01000021">
    <property type="protein sequence ID" value="KRL89588.1"/>
    <property type="molecule type" value="Genomic_DNA"/>
</dbReference>
<name>A0A0R1UAB7_9LACO</name>
<keyword evidence="3" id="KW-1185">Reference proteome</keyword>
<proteinExistence type="predicted"/>
<dbReference type="InterPro" id="IPR036116">
    <property type="entry name" value="FN3_sf"/>
</dbReference>
<protein>
    <recommendedName>
        <fullName evidence="1">Fibronectin type-III domain-containing protein</fullName>
    </recommendedName>
</protein>
<dbReference type="InterPro" id="IPR003961">
    <property type="entry name" value="FN3_dom"/>
</dbReference>
<accession>A0A0R1UAB7</accession>